<dbReference type="PANTHER" id="PTHR43312:SF1">
    <property type="entry name" value="NADP-DEPENDENT OXIDOREDUCTASE DOMAIN-CONTAINING PROTEIN"/>
    <property type="match status" value="1"/>
</dbReference>
<dbReference type="Pfam" id="PF13534">
    <property type="entry name" value="Fer4_17"/>
    <property type="match status" value="1"/>
</dbReference>
<name>A0A2P8C871_9BACT</name>
<evidence type="ECO:0000313" key="6">
    <source>
        <dbReference type="Proteomes" id="UP000396862"/>
    </source>
</evidence>
<dbReference type="OrthoDB" id="9773828at2"/>
<feature type="chain" id="PRO_5015142208" evidence="1">
    <location>
        <begin position="24"/>
        <end position="403"/>
    </location>
</feature>
<sequence>MKTNNRRDFLKKSIMGLSGTALLASGTSLDASGNAINNTPTPLPTRPLGKTGVHTPLISMGASGVTSPGLVKAAYESGIKLFFSANYYGRGNNEILVGEGLKGLPRDSFLVGTAAIPNEMNKGAGTLNSDFTAEKYMKSAEASLKRFGLETIDFVLLPFASKKETILNEDVLKTFEQLKKQGKVKYVGIASHGGTVEALNAAAESVVYDVAMIGYNYKTQNLEEMHTAIHRAAKAGMGIVAMKTTAGAARSKTGPGINTDAALKWVLQNENISSIVSGMTSVELVQQNLKMIQNLKMTEQEMKELGMTSGYDAQGLYCQQCQECIPQCPHHLDIPTIMRSYMYAYGYKNLEQAWHTLAEVDLSNNLCHLCDVCNVNCASRFDVRNKVMDIARLKDVPIDLLSV</sequence>
<dbReference type="InterPro" id="IPR036812">
    <property type="entry name" value="NAD(P)_OxRdtase_dom_sf"/>
</dbReference>
<dbReference type="EMBL" id="BLAU01000001">
    <property type="protein sequence ID" value="GET22267.1"/>
    <property type="molecule type" value="Genomic_DNA"/>
</dbReference>
<evidence type="ECO:0000313" key="3">
    <source>
        <dbReference type="EMBL" id="GET22267.1"/>
    </source>
</evidence>
<evidence type="ECO:0000313" key="5">
    <source>
        <dbReference type="Proteomes" id="UP000240621"/>
    </source>
</evidence>
<evidence type="ECO:0000259" key="2">
    <source>
        <dbReference type="Pfam" id="PF00248"/>
    </source>
</evidence>
<dbReference type="CDD" id="cd19105">
    <property type="entry name" value="AKR_unchar"/>
    <property type="match status" value="1"/>
</dbReference>
<dbReference type="Proteomes" id="UP000240621">
    <property type="component" value="Unassembled WGS sequence"/>
</dbReference>
<evidence type="ECO:0000313" key="4">
    <source>
        <dbReference type="EMBL" id="PSK81151.1"/>
    </source>
</evidence>
<dbReference type="Pfam" id="PF00248">
    <property type="entry name" value="Aldo_ket_red"/>
    <property type="match status" value="1"/>
</dbReference>
<comment type="caution">
    <text evidence="4">The sequence shown here is derived from an EMBL/GenBank/DDBJ whole genome shotgun (WGS) entry which is preliminary data.</text>
</comment>
<dbReference type="AlphaFoldDB" id="A0A2P8C871"/>
<dbReference type="RefSeq" id="WP_106543461.1">
    <property type="nucleotide sequence ID" value="NZ_BLAU01000001.1"/>
</dbReference>
<feature type="domain" description="NADP-dependent oxidoreductase" evidence="2">
    <location>
        <begin position="70"/>
        <end position="252"/>
    </location>
</feature>
<evidence type="ECO:0000256" key="1">
    <source>
        <dbReference type="SAM" id="SignalP"/>
    </source>
</evidence>
<reference evidence="4 5" key="1">
    <citation type="submission" date="2018-03" db="EMBL/GenBank/DDBJ databases">
        <title>Genomic Encyclopedia of Archaeal and Bacterial Type Strains, Phase II (KMG-II): from individual species to whole genera.</title>
        <authorList>
            <person name="Goeker M."/>
        </authorList>
    </citation>
    <scope>NUCLEOTIDE SEQUENCE [LARGE SCALE GENOMIC DNA]</scope>
    <source>
        <strain evidence="4 5">DSM 27267</strain>
    </source>
</reference>
<feature type="signal peptide" evidence="1">
    <location>
        <begin position="1"/>
        <end position="23"/>
    </location>
</feature>
<dbReference type="EMBL" id="PYGC01000011">
    <property type="protein sequence ID" value="PSK81151.1"/>
    <property type="molecule type" value="Genomic_DNA"/>
</dbReference>
<dbReference type="SUPFAM" id="SSF51430">
    <property type="entry name" value="NAD(P)-linked oxidoreductase"/>
    <property type="match status" value="1"/>
</dbReference>
<dbReference type="Proteomes" id="UP000396862">
    <property type="component" value="Unassembled WGS sequence"/>
</dbReference>
<dbReference type="InterPro" id="IPR023210">
    <property type="entry name" value="NADP_OxRdtase_dom"/>
</dbReference>
<dbReference type="InterPro" id="IPR053135">
    <property type="entry name" value="AKR2_Oxidoreductase"/>
</dbReference>
<dbReference type="InterPro" id="IPR006311">
    <property type="entry name" value="TAT_signal"/>
</dbReference>
<protein>
    <submittedName>
        <fullName evidence="4">Putative aldo/keto reductase-like oxidoreductase</fullName>
    </submittedName>
</protein>
<proteinExistence type="predicted"/>
<organism evidence="4 5">
    <name type="scientific">Prolixibacter denitrificans</name>
    <dbReference type="NCBI Taxonomy" id="1541063"/>
    <lineage>
        <taxon>Bacteria</taxon>
        <taxon>Pseudomonadati</taxon>
        <taxon>Bacteroidota</taxon>
        <taxon>Bacteroidia</taxon>
        <taxon>Marinilabiliales</taxon>
        <taxon>Prolixibacteraceae</taxon>
        <taxon>Prolixibacter</taxon>
    </lineage>
</organism>
<dbReference type="Gene3D" id="3.20.20.100">
    <property type="entry name" value="NADP-dependent oxidoreductase domain"/>
    <property type="match status" value="1"/>
</dbReference>
<gene>
    <name evidence="4" type="ORF">CLV93_111128</name>
    <name evidence="3" type="ORF">JCM18694_25130</name>
</gene>
<keyword evidence="1" id="KW-0732">Signal</keyword>
<dbReference type="PANTHER" id="PTHR43312">
    <property type="entry name" value="D-THREO-ALDOSE 1-DEHYDROGENASE"/>
    <property type="match status" value="1"/>
</dbReference>
<accession>A0A2P8C871</accession>
<keyword evidence="6" id="KW-1185">Reference proteome</keyword>
<dbReference type="SUPFAM" id="SSF46548">
    <property type="entry name" value="alpha-helical ferredoxin"/>
    <property type="match status" value="1"/>
</dbReference>
<dbReference type="PROSITE" id="PS51318">
    <property type="entry name" value="TAT"/>
    <property type="match status" value="1"/>
</dbReference>
<reference evidence="3 6" key="2">
    <citation type="submission" date="2019-10" db="EMBL/GenBank/DDBJ databases">
        <title>Prolixibacter strains distinguished by the presence of nitrate reductase genes were adept at nitrate-dependent anaerobic corrosion of metallic iron and carbon steel.</title>
        <authorList>
            <person name="Iino T."/>
            <person name="Shono N."/>
            <person name="Ito K."/>
            <person name="Nakamura R."/>
            <person name="Sueoka K."/>
            <person name="Harayama S."/>
            <person name="Ohkuma M."/>
        </authorList>
    </citation>
    <scope>NUCLEOTIDE SEQUENCE [LARGE SCALE GENOMIC DNA]</scope>
    <source>
        <strain evidence="3 6">MIC1-1</strain>
    </source>
</reference>